<accession>A0A8J3QPK1</accession>
<dbReference type="InterPro" id="IPR046268">
    <property type="entry name" value="DUF6301"/>
</dbReference>
<dbReference type="EMBL" id="BONZ01000021">
    <property type="protein sequence ID" value="GIH14074.1"/>
    <property type="molecule type" value="Genomic_DNA"/>
</dbReference>
<evidence type="ECO:0000313" key="1">
    <source>
        <dbReference type="EMBL" id="GIH14074.1"/>
    </source>
</evidence>
<dbReference type="AlphaFoldDB" id="A0A8J3QPK1"/>
<reference evidence="1" key="1">
    <citation type="submission" date="2021-01" db="EMBL/GenBank/DDBJ databases">
        <title>Whole genome shotgun sequence of Rugosimonospora africana NBRC 104875.</title>
        <authorList>
            <person name="Komaki H."/>
            <person name="Tamura T."/>
        </authorList>
    </citation>
    <scope>NUCLEOTIDE SEQUENCE</scope>
    <source>
        <strain evidence="1">NBRC 104875</strain>
    </source>
</reference>
<comment type="caution">
    <text evidence="1">The sequence shown here is derived from an EMBL/GenBank/DDBJ whole genome shotgun (WGS) entry which is preliminary data.</text>
</comment>
<dbReference type="Pfam" id="PF19818">
    <property type="entry name" value="DUF6301"/>
    <property type="match status" value="1"/>
</dbReference>
<keyword evidence="2" id="KW-1185">Reference proteome</keyword>
<dbReference type="Proteomes" id="UP000642748">
    <property type="component" value="Unassembled WGS sequence"/>
</dbReference>
<protein>
    <submittedName>
        <fullName evidence="1">Uncharacterized protein</fullName>
    </submittedName>
</protein>
<evidence type="ECO:0000313" key="2">
    <source>
        <dbReference type="Proteomes" id="UP000642748"/>
    </source>
</evidence>
<name>A0A8J3QPK1_9ACTN</name>
<sequence>MTEGQPVQREAAREWRMLSADEVRSLAQRLIDVEPMLRRAEPAQILARLGWRAAEEPSGIRNLLLADSGFGLTDSPGMLWLDDHDSSQVASVSTAVCDTIKPFVPAVEPFLQDTFALATRALTESFGQPTEVEGGLDATAAWRMDVLTLTLEKEPTTVTLVLDRNSDLDFADETSAYGS</sequence>
<gene>
    <name evidence="1" type="ORF">Raf01_22460</name>
</gene>
<proteinExistence type="predicted"/>
<organism evidence="1 2">
    <name type="scientific">Rugosimonospora africana</name>
    <dbReference type="NCBI Taxonomy" id="556532"/>
    <lineage>
        <taxon>Bacteria</taxon>
        <taxon>Bacillati</taxon>
        <taxon>Actinomycetota</taxon>
        <taxon>Actinomycetes</taxon>
        <taxon>Micromonosporales</taxon>
        <taxon>Micromonosporaceae</taxon>
        <taxon>Rugosimonospora</taxon>
    </lineage>
</organism>
<dbReference type="RefSeq" id="WP_203917744.1">
    <property type="nucleotide sequence ID" value="NZ_BONZ01000021.1"/>
</dbReference>